<evidence type="ECO:0000313" key="4">
    <source>
        <dbReference type="Proteomes" id="UP000486351"/>
    </source>
</evidence>
<protein>
    <recommendedName>
        <fullName evidence="2">SWIM-type domain-containing protein</fullName>
    </recommendedName>
</protein>
<accession>A0A6G0RZD8</accession>
<dbReference type="PROSITE" id="PS50966">
    <property type="entry name" value="ZF_SWIM"/>
    <property type="match status" value="1"/>
</dbReference>
<name>A0A6G0RZD8_9STRA</name>
<feature type="domain" description="SWIM-type" evidence="2">
    <location>
        <begin position="120"/>
        <end position="151"/>
    </location>
</feature>
<dbReference type="GO" id="GO:0008270">
    <property type="term" value="F:zinc ion binding"/>
    <property type="evidence" value="ECO:0007669"/>
    <property type="project" value="UniProtKB-KW"/>
</dbReference>
<evidence type="ECO:0000313" key="3">
    <source>
        <dbReference type="EMBL" id="KAE9344843.1"/>
    </source>
</evidence>
<comment type="caution">
    <text evidence="3">The sequence shown here is derived from an EMBL/GenBank/DDBJ whole genome shotgun (WGS) entry which is preliminary data.</text>
</comment>
<keyword evidence="1" id="KW-0863">Zinc-finger</keyword>
<sequence>MSYFVPGPLPVQSVMKAKSFLLDPNNHRIVNARATERASRIYPNTTKLMVHVKNPAGSAVITERAERFQRSLRGWLGDSTPIVDVQFVFLSLHQVTVNDRLLTRMEPLPIRARWQLAEIRAVRSALVCTCNRYMHLGWVCSHVMASLHLLDKVNIDRALDSIPMRGQPGRPRTLGGALEQDVPTNMYDGNRLVKLFMQQPGRPMKWPVVDQFDVNDGGVSVPDYRVGQVVACRLSAQDGVYIWTATFVDGGQVEYKVE</sequence>
<evidence type="ECO:0000256" key="1">
    <source>
        <dbReference type="PROSITE-ProRule" id="PRU00325"/>
    </source>
</evidence>
<proteinExistence type="predicted"/>
<keyword evidence="1" id="KW-0479">Metal-binding</keyword>
<dbReference type="InterPro" id="IPR007527">
    <property type="entry name" value="Znf_SWIM"/>
</dbReference>
<dbReference type="EMBL" id="QXFY01000421">
    <property type="protein sequence ID" value="KAE9344843.1"/>
    <property type="molecule type" value="Genomic_DNA"/>
</dbReference>
<keyword evidence="1" id="KW-0862">Zinc</keyword>
<reference evidence="3 4" key="1">
    <citation type="submission" date="2018-09" db="EMBL/GenBank/DDBJ databases">
        <title>Genomic investigation of the strawberry pathogen Phytophthora fragariae indicates pathogenicity is determined by transcriptional variation in three key races.</title>
        <authorList>
            <person name="Adams T.M."/>
            <person name="Armitage A.D."/>
            <person name="Sobczyk M.K."/>
            <person name="Bates H.J."/>
            <person name="Dunwell J.M."/>
            <person name="Nellist C.F."/>
            <person name="Harrison R.J."/>
        </authorList>
    </citation>
    <scope>NUCLEOTIDE SEQUENCE [LARGE SCALE GENOMIC DNA]</scope>
    <source>
        <strain evidence="3 4">NOV-77</strain>
    </source>
</reference>
<dbReference type="AlphaFoldDB" id="A0A6G0RZD8"/>
<evidence type="ECO:0000259" key="2">
    <source>
        <dbReference type="PROSITE" id="PS50966"/>
    </source>
</evidence>
<organism evidence="3 4">
    <name type="scientific">Phytophthora fragariae</name>
    <dbReference type="NCBI Taxonomy" id="53985"/>
    <lineage>
        <taxon>Eukaryota</taxon>
        <taxon>Sar</taxon>
        <taxon>Stramenopiles</taxon>
        <taxon>Oomycota</taxon>
        <taxon>Peronosporomycetes</taxon>
        <taxon>Peronosporales</taxon>
        <taxon>Peronosporaceae</taxon>
        <taxon>Phytophthora</taxon>
    </lineage>
</organism>
<dbReference type="Proteomes" id="UP000486351">
    <property type="component" value="Unassembled WGS sequence"/>
</dbReference>
<gene>
    <name evidence="3" type="ORF">PF008_g9041</name>
</gene>